<gene>
    <name evidence="13" type="ORF">FIBSPDRAFT_920116</name>
</gene>
<keyword evidence="13" id="KW-0251">Elongation factor</keyword>
<dbReference type="Proteomes" id="UP000076532">
    <property type="component" value="Unassembled WGS sequence"/>
</dbReference>
<dbReference type="InterPro" id="IPR036860">
    <property type="entry name" value="SH2_dom_sf"/>
</dbReference>
<dbReference type="InterPro" id="IPR003029">
    <property type="entry name" value="S1_domain"/>
</dbReference>
<dbReference type="InterPro" id="IPR017072">
    <property type="entry name" value="TF_Spt6"/>
</dbReference>
<evidence type="ECO:0000256" key="5">
    <source>
        <dbReference type="ARBA" id="ARBA00022454"/>
    </source>
</evidence>
<proteinExistence type="inferred from homology"/>
<evidence type="ECO:0000256" key="8">
    <source>
        <dbReference type="ARBA" id="ARBA00023242"/>
    </source>
</evidence>
<evidence type="ECO:0000313" key="13">
    <source>
        <dbReference type="EMBL" id="KZP19492.1"/>
    </source>
</evidence>
<dbReference type="PROSITE" id="PS50126">
    <property type="entry name" value="S1"/>
    <property type="match status" value="1"/>
</dbReference>
<dbReference type="Pfam" id="PF14633">
    <property type="entry name" value="SH2_2"/>
    <property type="match status" value="1"/>
</dbReference>
<keyword evidence="13" id="KW-0648">Protein biosynthesis</keyword>
<dbReference type="SUPFAM" id="SSF158832">
    <property type="entry name" value="Tex N-terminal region-like"/>
    <property type="match status" value="1"/>
</dbReference>
<dbReference type="GO" id="GO:0034728">
    <property type="term" value="P:nucleosome organization"/>
    <property type="evidence" value="ECO:0007669"/>
    <property type="project" value="TreeGrafter"/>
</dbReference>
<evidence type="ECO:0000256" key="2">
    <source>
        <dbReference type="ARBA" id="ARBA00004286"/>
    </source>
</evidence>
<dbReference type="InterPro" id="IPR010994">
    <property type="entry name" value="RuvA_2-like"/>
</dbReference>
<dbReference type="SUPFAM" id="SSF53098">
    <property type="entry name" value="Ribonuclease H-like"/>
    <property type="match status" value="1"/>
</dbReference>
<comment type="function">
    <text evidence="9">Histone H3-H4 chaperone that plays a role in maintenance of chromatin structure during RNA polymerase II transcription elongation thereby repressing transcription initiation from cryptic promoters. Mediates the reassembly of nucleosomes onto the promoters of at least a selected set of genes during repression; the nucleosome reassembly is essential for transcriptional repression. Essential for viability.</text>
</comment>
<dbReference type="Gene3D" id="1.10.10.650">
    <property type="entry name" value="RuvA domain 2-like"/>
    <property type="match status" value="1"/>
</dbReference>
<dbReference type="InterPro" id="IPR041692">
    <property type="entry name" value="HHH_9"/>
</dbReference>
<comment type="similarity">
    <text evidence="3 10">Belongs to the SPT6 family.</text>
</comment>
<accession>A0A166I2Z7</accession>
<dbReference type="InterPro" id="IPR012337">
    <property type="entry name" value="RNaseH-like_sf"/>
</dbReference>
<dbReference type="Pfam" id="PF14639">
    <property type="entry name" value="YqgF"/>
    <property type="match status" value="1"/>
</dbReference>
<dbReference type="InterPro" id="IPR000980">
    <property type="entry name" value="SH2"/>
</dbReference>
<feature type="compositionally biased region" description="Basic residues" evidence="11">
    <location>
        <begin position="63"/>
        <end position="75"/>
    </location>
</feature>
<dbReference type="CDD" id="cd09928">
    <property type="entry name" value="SH2_Cterm_SPT6_like"/>
    <property type="match status" value="1"/>
</dbReference>
<dbReference type="GO" id="GO:0003677">
    <property type="term" value="F:DNA binding"/>
    <property type="evidence" value="ECO:0007669"/>
    <property type="project" value="InterPro"/>
</dbReference>
<evidence type="ECO:0000256" key="7">
    <source>
        <dbReference type="ARBA" id="ARBA00023163"/>
    </source>
</evidence>
<sequence length="1563" mass="175191">MQASGQEDEEGEGDVVMAHGDSDDSSDEPEEDAEEEKRIREGFIVDEDDDEEEEGANSEAERRRRRKRRKRRHRKPAEEEEEGLEDDDLELLEENTGASFTKGRLTRLRRGHGSESPPVASSSKRKTVLESSDDDLDNDVPQVADILNIWDDDGRAGDREDEEDMEDFIEYDDEEEGAAAMDEEERAEKRKEKRRLEKKRREAMGVRPELAGIDANAWAEIHDVFGDGHDYDWALEGDDDAEFNEDALKPDMKYQDVFEPSVIRARMLTEDDDLIRAQDIPERMQLATSSLSQSSSLSLHTPLTDADLDDAAGWVTLRISPKKAQSFFAPDGENTHLRDDLVLAVSYALRYLFIQEFEVPYIWTHKRDYISGFNPKDQRQRIELLTLPELWRIYALGQKYRSLAERRSALDAAYARLRVDDKYYENDIRLQIDSVEVVADATEWLAMKYKDKKQDNFQLHFHDDEEPETKKRKMPSRISAYEIAKKTIVSKLADGFGIRTHEVVQNFIANTRVHYPDDQDLNPAVYAEQFSDPDATVPQPPDELLRRARMILSTELGKDPLLRNSMREIFKRSAEISVLPTDKGVSKITEHGEFFNFKYLHRKKISDMLDSPQFLDILHAESQLLINISVVLPDDTKAQFERNLNEAFASDSYSDTAKAWNEERSRVVHETLENHLIPMGAKWTREWLREEVEDYLAARCGDILKERIDCAPYAGAGMKPGEVPSVLAVSWGKGDPHKDAITLVLIDEAGRLREHTKLDNLVDQDLKDEFQDLLSRRKPDVIVIGGFSMATTKLAVRVKEVLRGDSPDGMSDSPPVNHVPAFDIPIVYVSDEVARIYQHSKRAADEFSALSPTAKYCVGMARYTQSPLLEFAALGSDISAISFDEDQHLVPKDKLLSAFERSLVDITNKVGVDINRALTDVYYQHLLSFVCGLGPRKAQVLVKKIGAMGGNLINRDQFIKASLMTTKIYLNAAGFLRISNEAGAQPVKNRHADDDVQDPLDDTRIHPEDYELARKMATDALELDEEDVHDEHPSHVVSLIMSDDDNEKKLNELNLDEFAISMYEANEDRKRYTLNVIRAELLQPFAEPRGKFTTPSDQEILTMLSGETFKTLRPGLIINVQVLRVTPNSAAVRLDSGIEGIINAQYLRDENAPGRAIVKGSSIPGQVIEVKMDLPQDHFYVELSARPSDLAHGDDMFRRVKPDEHWNHAQYERDKDIQARKKRAEVDRTRRVIKHPNFHNFNSGQAETYLDKQERGDVVIRPSSKGFDHLAITWKVDDNLYQHIDVTERNADPAGQNVGSQLVVDATHIYADLDELIVNHVQTTARRVEELMAHEKYKQGTEDDLHLFLKNFVAANPARSMYGFTLNRKKPGHFCLCFLASKGSTVQTWHVRVAPEAYYLFDAAAAGVPELCDAFKVRHLHESQNLGGAGGGKTPYGAGGRTPGGRTPGHATPGHMSVRNIGRTPNPYSGGPARPMGGATPYGGGVPPPSGWGAPPGANTYAGHQTPSAYPPAQTPRPNYPPGPPPGGLPAGMNPARAAMISGDTAGAGGGWGQNSSGGGGGW</sequence>
<dbReference type="Gene3D" id="1.10.3500.10">
    <property type="entry name" value="Tex N-terminal region-like"/>
    <property type="match status" value="1"/>
</dbReference>
<feature type="compositionally biased region" description="Pro residues" evidence="11">
    <location>
        <begin position="1509"/>
        <end position="1528"/>
    </location>
</feature>
<keyword evidence="8 10" id="KW-0539">Nucleus</keyword>
<dbReference type="OrthoDB" id="995477at2759"/>
<feature type="region of interest" description="Disordered" evidence="11">
    <location>
        <begin position="1424"/>
        <end position="1563"/>
    </location>
</feature>
<organism evidence="13 14">
    <name type="scientific">Athelia psychrophila</name>
    <dbReference type="NCBI Taxonomy" id="1759441"/>
    <lineage>
        <taxon>Eukaryota</taxon>
        <taxon>Fungi</taxon>
        <taxon>Dikarya</taxon>
        <taxon>Basidiomycota</taxon>
        <taxon>Agaricomycotina</taxon>
        <taxon>Agaricomycetes</taxon>
        <taxon>Agaricomycetidae</taxon>
        <taxon>Atheliales</taxon>
        <taxon>Atheliaceae</taxon>
        <taxon>Athelia</taxon>
    </lineage>
</organism>
<keyword evidence="6" id="KW-0727">SH2 domain</keyword>
<feature type="compositionally biased region" description="Gly residues" evidence="11">
    <location>
        <begin position="1546"/>
        <end position="1563"/>
    </location>
</feature>
<feature type="region of interest" description="Disordered" evidence="11">
    <location>
        <begin position="1"/>
        <end position="201"/>
    </location>
</feature>
<dbReference type="InterPro" id="IPR023323">
    <property type="entry name" value="Tex-like_dom_sf"/>
</dbReference>
<dbReference type="InterPro" id="IPR037027">
    <property type="entry name" value="YqgF/RNaseH-like_dom_sf"/>
</dbReference>
<dbReference type="Pfam" id="PF21710">
    <property type="entry name" value="Spt6_S1"/>
    <property type="match status" value="1"/>
</dbReference>
<evidence type="ECO:0000256" key="1">
    <source>
        <dbReference type="ARBA" id="ARBA00004123"/>
    </source>
</evidence>
<dbReference type="InterPro" id="IPR028083">
    <property type="entry name" value="Spt6_acidic_N_dom"/>
</dbReference>
<dbReference type="Pfam" id="PF14632">
    <property type="entry name" value="SPT6_acidic"/>
    <property type="match status" value="1"/>
</dbReference>
<evidence type="ECO:0000256" key="10">
    <source>
        <dbReference type="PIRNR" id="PIRNR036947"/>
    </source>
</evidence>
<dbReference type="EMBL" id="KV417563">
    <property type="protein sequence ID" value="KZP19492.1"/>
    <property type="molecule type" value="Genomic_DNA"/>
</dbReference>
<dbReference type="Gene3D" id="3.30.505.10">
    <property type="entry name" value="SH2 domain"/>
    <property type="match status" value="2"/>
</dbReference>
<dbReference type="Gene3D" id="1.10.10.2740">
    <property type="entry name" value="Spt6, Death-like domain"/>
    <property type="match status" value="1"/>
</dbReference>
<dbReference type="GO" id="GO:0031491">
    <property type="term" value="F:nucleosome binding"/>
    <property type="evidence" value="ECO:0007669"/>
    <property type="project" value="TreeGrafter"/>
</dbReference>
<feature type="compositionally biased region" description="Acidic residues" evidence="11">
    <location>
        <begin position="78"/>
        <end position="93"/>
    </location>
</feature>
<dbReference type="InterPro" id="IPR035019">
    <property type="entry name" value="Spt6_SH2_N"/>
</dbReference>
<dbReference type="FunFam" id="3.30.505.10:FF:000056">
    <property type="entry name" value="Transcription elongation factor Spt6"/>
    <property type="match status" value="1"/>
</dbReference>
<evidence type="ECO:0000256" key="11">
    <source>
        <dbReference type="SAM" id="MobiDB-lite"/>
    </source>
</evidence>
<dbReference type="Pfam" id="PF22706">
    <property type="entry name" value="Tex_central_region"/>
    <property type="match status" value="1"/>
</dbReference>
<dbReference type="Pfam" id="PF14635">
    <property type="entry name" value="HHH_7"/>
    <property type="match status" value="1"/>
</dbReference>
<dbReference type="PANTHER" id="PTHR10145:SF6">
    <property type="entry name" value="TRANSCRIPTION ELONGATION FACTOR SPT6"/>
    <property type="match status" value="1"/>
</dbReference>
<feature type="domain" description="S1 motif" evidence="12">
    <location>
        <begin position="1115"/>
        <end position="1186"/>
    </location>
</feature>
<keyword evidence="14" id="KW-1185">Reference proteome</keyword>
<feature type="compositionally biased region" description="Gly residues" evidence="11">
    <location>
        <begin position="1427"/>
        <end position="1447"/>
    </location>
</feature>
<evidence type="ECO:0000256" key="9">
    <source>
        <dbReference type="ARBA" id="ARBA00093389"/>
    </source>
</evidence>
<feature type="compositionally biased region" description="Acidic residues" evidence="11">
    <location>
        <begin position="159"/>
        <end position="185"/>
    </location>
</feature>
<evidence type="ECO:0000256" key="4">
    <source>
        <dbReference type="ARBA" id="ARBA00020248"/>
    </source>
</evidence>
<dbReference type="Pfam" id="PF14641">
    <property type="entry name" value="HTH_44"/>
    <property type="match status" value="1"/>
</dbReference>
<dbReference type="GO" id="GO:0005694">
    <property type="term" value="C:chromosome"/>
    <property type="evidence" value="ECO:0007669"/>
    <property type="project" value="UniProtKB-SubCell"/>
</dbReference>
<dbReference type="SMART" id="SM00252">
    <property type="entry name" value="SH2"/>
    <property type="match status" value="1"/>
</dbReference>
<dbReference type="PANTHER" id="PTHR10145">
    <property type="entry name" value="TRANSCRIPTION ELONGATION FACTOR SPT6"/>
    <property type="match status" value="1"/>
</dbReference>
<dbReference type="InterPro" id="IPR035420">
    <property type="entry name" value="Spt6_SH2"/>
</dbReference>
<evidence type="ECO:0000256" key="3">
    <source>
        <dbReference type="ARBA" id="ARBA00009253"/>
    </source>
</evidence>
<feature type="compositionally biased region" description="Acidic residues" evidence="11">
    <location>
        <begin position="44"/>
        <end position="56"/>
    </location>
</feature>
<dbReference type="GO" id="GO:0003746">
    <property type="term" value="F:translation elongation factor activity"/>
    <property type="evidence" value="ECO:0007669"/>
    <property type="project" value="UniProtKB-KW"/>
</dbReference>
<dbReference type="FunFam" id="1.10.150.850:FF:000001">
    <property type="entry name" value="Transcription elongation factor spt6"/>
    <property type="match status" value="1"/>
</dbReference>
<dbReference type="InterPro" id="IPR032706">
    <property type="entry name" value="Spt6_HHH"/>
</dbReference>
<dbReference type="CDD" id="cd09918">
    <property type="entry name" value="SH2_Nterm_SPT6_like"/>
    <property type="match status" value="1"/>
</dbReference>
<evidence type="ECO:0000259" key="12">
    <source>
        <dbReference type="PROSITE" id="PS50126"/>
    </source>
</evidence>
<dbReference type="InterPro" id="IPR049540">
    <property type="entry name" value="Spt6-like_S1"/>
</dbReference>
<comment type="function">
    <text evidence="10">Plays a role in maintenance of chromatin structure during RNA polymerase II transcription elongation thereby repressing transcription initiation from cryptic promoters. Mediates the reassembly of nucleosomes onto the promoters of at least a selected set of genes during repression; the nucleosome reassembly is essential for transcriptional repression.</text>
</comment>
<dbReference type="InterPro" id="IPR042066">
    <property type="entry name" value="Spt6_death-like"/>
</dbReference>
<dbReference type="InterPro" id="IPR028088">
    <property type="entry name" value="Spt6_HTH_DNA-bd_dom"/>
</dbReference>
<evidence type="ECO:0000256" key="6">
    <source>
        <dbReference type="ARBA" id="ARBA00022999"/>
    </source>
</evidence>
<comment type="subcellular location">
    <subcellularLocation>
        <location evidence="2">Chromosome</location>
    </subcellularLocation>
    <subcellularLocation>
        <location evidence="1 10">Nucleus</location>
    </subcellularLocation>
</comment>
<keyword evidence="7 10" id="KW-0804">Transcription</keyword>
<keyword evidence="5" id="KW-0158">Chromosome</keyword>
<dbReference type="STRING" id="436010.A0A166I2Z7"/>
<feature type="compositionally biased region" description="Acidic residues" evidence="11">
    <location>
        <begin position="1"/>
        <end position="13"/>
    </location>
</feature>
<dbReference type="Gene3D" id="3.30.420.140">
    <property type="entry name" value="YqgF/RNase H-like domain"/>
    <property type="match status" value="1"/>
</dbReference>
<dbReference type="SUPFAM" id="SSF55550">
    <property type="entry name" value="SH2 domain"/>
    <property type="match status" value="1"/>
</dbReference>
<dbReference type="Gene3D" id="1.10.150.850">
    <property type="entry name" value="Spt6, helix-hairpin-helix domain"/>
    <property type="match status" value="1"/>
</dbReference>
<dbReference type="InterPro" id="IPR023319">
    <property type="entry name" value="Tex-like_HTH_dom_sf"/>
</dbReference>
<dbReference type="SUPFAM" id="SSF47781">
    <property type="entry name" value="RuvA domain 2-like"/>
    <property type="match status" value="2"/>
</dbReference>
<protein>
    <recommendedName>
        <fullName evidence="4 10">Transcription elongation factor Spt6</fullName>
    </recommendedName>
</protein>
<dbReference type="GO" id="GO:0042393">
    <property type="term" value="F:histone binding"/>
    <property type="evidence" value="ECO:0007669"/>
    <property type="project" value="TreeGrafter"/>
</dbReference>
<reference evidence="13 14" key="1">
    <citation type="journal article" date="2016" name="Mol. Biol. Evol.">
        <title>Comparative Genomics of Early-Diverging Mushroom-Forming Fungi Provides Insights into the Origins of Lignocellulose Decay Capabilities.</title>
        <authorList>
            <person name="Nagy L.G."/>
            <person name="Riley R."/>
            <person name="Tritt A."/>
            <person name="Adam C."/>
            <person name="Daum C."/>
            <person name="Floudas D."/>
            <person name="Sun H."/>
            <person name="Yadav J.S."/>
            <person name="Pangilinan J."/>
            <person name="Larsson K.H."/>
            <person name="Matsuura K."/>
            <person name="Barry K."/>
            <person name="Labutti K."/>
            <person name="Kuo R."/>
            <person name="Ohm R.A."/>
            <person name="Bhattacharya S.S."/>
            <person name="Shirouzu T."/>
            <person name="Yoshinaga Y."/>
            <person name="Martin F.M."/>
            <person name="Grigoriev I.V."/>
            <person name="Hibbett D.S."/>
        </authorList>
    </citation>
    <scope>NUCLEOTIDE SEQUENCE [LARGE SCALE GENOMIC DNA]</scope>
    <source>
        <strain evidence="13 14">CBS 109695</strain>
    </source>
</reference>
<dbReference type="GO" id="GO:0008023">
    <property type="term" value="C:transcription elongation factor complex"/>
    <property type="evidence" value="ECO:0007669"/>
    <property type="project" value="TreeGrafter"/>
</dbReference>
<name>A0A166I2Z7_9AGAM</name>
<dbReference type="InterPro" id="IPR028231">
    <property type="entry name" value="Spt6_YqgF"/>
</dbReference>
<dbReference type="Pfam" id="PF17674">
    <property type="entry name" value="HHH_9"/>
    <property type="match status" value="1"/>
</dbReference>
<evidence type="ECO:0000313" key="14">
    <source>
        <dbReference type="Proteomes" id="UP000076532"/>
    </source>
</evidence>
<dbReference type="InterPro" id="IPR035018">
    <property type="entry name" value="Spt6_SH2_C"/>
</dbReference>
<dbReference type="InterPro" id="IPR055179">
    <property type="entry name" value="Tex-like_central_region"/>
</dbReference>
<feature type="compositionally biased region" description="Acidic residues" evidence="11">
    <location>
        <begin position="23"/>
        <end position="34"/>
    </location>
</feature>
<dbReference type="PIRSF" id="PIRSF036947">
    <property type="entry name" value="Spt6"/>
    <property type="match status" value="1"/>
</dbReference>
<dbReference type="SMART" id="SM00316">
    <property type="entry name" value="S1"/>
    <property type="match status" value="1"/>
</dbReference>
<dbReference type="GO" id="GO:0140673">
    <property type="term" value="P:transcription elongation-coupled chromatin remodeling"/>
    <property type="evidence" value="ECO:0007669"/>
    <property type="project" value="InterPro"/>
</dbReference>
<dbReference type="FunFam" id="1.10.10.2740:FF:000002">
    <property type="entry name" value="Transcription elongation factor Spt6"/>
    <property type="match status" value="1"/>
</dbReference>